<dbReference type="InterPro" id="IPR001647">
    <property type="entry name" value="HTH_TetR"/>
</dbReference>
<evidence type="ECO:0000313" key="8">
    <source>
        <dbReference type="Proteomes" id="UP001320766"/>
    </source>
</evidence>
<evidence type="ECO:0000256" key="5">
    <source>
        <dbReference type="SAM" id="MobiDB-lite"/>
    </source>
</evidence>
<protein>
    <submittedName>
        <fullName evidence="7">AcrR family transcriptional regulator</fullName>
    </submittedName>
</protein>
<dbReference type="PANTHER" id="PTHR30055">
    <property type="entry name" value="HTH-TYPE TRANSCRIPTIONAL REGULATOR RUTR"/>
    <property type="match status" value="1"/>
</dbReference>
<comment type="caution">
    <text evidence="7">The sequence shown here is derived from an EMBL/GenBank/DDBJ whole genome shotgun (WGS) entry which is preliminary data.</text>
</comment>
<evidence type="ECO:0000256" key="1">
    <source>
        <dbReference type="ARBA" id="ARBA00023015"/>
    </source>
</evidence>
<dbReference type="InterPro" id="IPR009057">
    <property type="entry name" value="Homeodomain-like_sf"/>
</dbReference>
<feature type="domain" description="HTH tetR-type" evidence="6">
    <location>
        <begin position="10"/>
        <end position="69"/>
    </location>
</feature>
<reference evidence="7 8" key="1">
    <citation type="submission" date="2022-06" db="EMBL/GenBank/DDBJ databases">
        <title>Sequencing the genomes of 1000 actinobacteria strains.</title>
        <authorList>
            <person name="Klenk H.-P."/>
        </authorList>
    </citation>
    <scope>NUCLEOTIDE SEQUENCE [LARGE SCALE GENOMIC DNA]</scope>
    <source>
        <strain evidence="7 8">DSM 44170</strain>
    </source>
</reference>
<dbReference type="InterPro" id="IPR036271">
    <property type="entry name" value="Tet_transcr_reg_TetR-rel_C_sf"/>
</dbReference>
<feature type="compositionally biased region" description="Low complexity" evidence="5">
    <location>
        <begin position="216"/>
        <end position="231"/>
    </location>
</feature>
<dbReference type="PRINTS" id="PR00455">
    <property type="entry name" value="HTHTETR"/>
</dbReference>
<feature type="region of interest" description="Disordered" evidence="5">
    <location>
        <begin position="188"/>
        <end position="259"/>
    </location>
</feature>
<dbReference type="Pfam" id="PF00440">
    <property type="entry name" value="TetR_N"/>
    <property type="match status" value="1"/>
</dbReference>
<name>A0ABT1KBJ5_9ACTN</name>
<evidence type="ECO:0000256" key="4">
    <source>
        <dbReference type="PROSITE-ProRule" id="PRU00335"/>
    </source>
</evidence>
<evidence type="ECO:0000256" key="3">
    <source>
        <dbReference type="ARBA" id="ARBA00023163"/>
    </source>
</evidence>
<dbReference type="PANTHER" id="PTHR30055:SF234">
    <property type="entry name" value="HTH-TYPE TRANSCRIPTIONAL REGULATOR BETI"/>
    <property type="match status" value="1"/>
</dbReference>
<keyword evidence="2 4" id="KW-0238">DNA-binding</keyword>
<dbReference type="SUPFAM" id="SSF48498">
    <property type="entry name" value="Tetracyclin repressor-like, C-terminal domain"/>
    <property type="match status" value="1"/>
</dbReference>
<feature type="compositionally biased region" description="Basic and acidic residues" evidence="5">
    <location>
        <begin position="234"/>
        <end position="243"/>
    </location>
</feature>
<feature type="compositionally biased region" description="Pro residues" evidence="5">
    <location>
        <begin position="188"/>
        <end position="199"/>
    </location>
</feature>
<dbReference type="InterPro" id="IPR050109">
    <property type="entry name" value="HTH-type_TetR-like_transc_reg"/>
</dbReference>
<keyword evidence="3" id="KW-0804">Transcription</keyword>
<keyword evidence="1" id="KW-0805">Transcription regulation</keyword>
<proteinExistence type="predicted"/>
<feature type="DNA-binding region" description="H-T-H motif" evidence="4">
    <location>
        <begin position="32"/>
        <end position="51"/>
    </location>
</feature>
<gene>
    <name evidence="7" type="ORF">HD595_007498</name>
</gene>
<dbReference type="Proteomes" id="UP001320766">
    <property type="component" value="Unassembled WGS sequence"/>
</dbReference>
<organism evidence="7 8">
    <name type="scientific">Nonomuraea roseoviolacea subsp. carminata</name>
    <dbReference type="NCBI Taxonomy" id="160689"/>
    <lineage>
        <taxon>Bacteria</taxon>
        <taxon>Bacillati</taxon>
        <taxon>Actinomycetota</taxon>
        <taxon>Actinomycetes</taxon>
        <taxon>Streptosporangiales</taxon>
        <taxon>Streptosporangiaceae</taxon>
        <taxon>Nonomuraea</taxon>
    </lineage>
</organism>
<dbReference type="SUPFAM" id="SSF46689">
    <property type="entry name" value="Homeodomain-like"/>
    <property type="match status" value="1"/>
</dbReference>
<evidence type="ECO:0000313" key="7">
    <source>
        <dbReference type="EMBL" id="MCP2351376.1"/>
    </source>
</evidence>
<dbReference type="EMBL" id="JAMZEC010000001">
    <property type="protein sequence ID" value="MCP2351376.1"/>
    <property type="molecule type" value="Genomic_DNA"/>
</dbReference>
<evidence type="ECO:0000259" key="6">
    <source>
        <dbReference type="PROSITE" id="PS50977"/>
    </source>
</evidence>
<accession>A0ABT1KBJ5</accession>
<dbReference type="PROSITE" id="PS50977">
    <property type="entry name" value="HTH_TETR_2"/>
    <property type="match status" value="1"/>
</dbReference>
<evidence type="ECO:0000256" key="2">
    <source>
        <dbReference type="ARBA" id="ARBA00023125"/>
    </source>
</evidence>
<sequence length="259" mass="27351">MRVSRAEAKERNRRALLDSARRIVARDGHRARLEEIAELAGLTTGAVYSLFGSKNGLLIALLADYLGPHYEDLEQAVPPELGLADAVGAFARHYRRLCDDPDARRHLSFEISVQDMALRDPGLGPRFAASVRAHEERLTALFTGRVHDGAALTPRQARRLATALRGLLVGLSQGVVLGLIGAAPEPVAPEPVAPEPVAPEPGASGPDAPEPDSPEPDVSGPHASEGGASEGDAGEERASERYFADAARALISPPVLGPP</sequence>
<dbReference type="Gene3D" id="1.10.357.10">
    <property type="entry name" value="Tetracycline Repressor, domain 2"/>
    <property type="match status" value="1"/>
</dbReference>
<keyword evidence="8" id="KW-1185">Reference proteome</keyword>